<sequence>MSLCSYSQAQELCFYRTSCTSKKVGNNKRGGGSVITRASKRCKIELRKSLRFVGRYEFEGSKAMLIDEEKSLKVFEALDFGYNNKQKERINCKDGLISHVDEEKEAQRVLLRCFSSAEHYEHEVAIVVRNGSLDTKFVETCCHFSVHEFEAYSASNTPQQFVISVEQPKMKLLRVVQSAHVGLTLKSERRDELTVDDTNIDFMQHYLVKVRIILRLIGQCLCHIHERGIIHGAVNLTSCGSFVGKKWKLTDLVGARSTNSHFLPDRMGIYPPPESVEISGNTNEENFDQYLNLNAPAQDKNILMTDHFFVSSLPAHVSIDIWSFGVLIYETLVRESFRSLFDQGNQKSQKLLSSSTYDAKDDNQTFMARLYHWNEEDLREVVDRLMEDGFGPLCADLVSHCLCTSPNDRPSSMEEVLDHPFFNECETF</sequence>
<dbReference type="InterPro" id="IPR011009">
    <property type="entry name" value="Kinase-like_dom_sf"/>
</dbReference>
<dbReference type="PANTHER" id="PTHR44167">
    <property type="entry name" value="OVARIAN-SPECIFIC SERINE/THREONINE-PROTEIN KINASE LOK-RELATED"/>
    <property type="match status" value="1"/>
</dbReference>
<dbReference type="AlphaFoldDB" id="A0A7S0C6J6"/>
<evidence type="ECO:0000259" key="1">
    <source>
        <dbReference type="PROSITE" id="PS50011"/>
    </source>
</evidence>
<dbReference type="SMART" id="SM00220">
    <property type="entry name" value="S_TKc"/>
    <property type="match status" value="1"/>
</dbReference>
<dbReference type="GO" id="GO:0004674">
    <property type="term" value="F:protein serine/threonine kinase activity"/>
    <property type="evidence" value="ECO:0007669"/>
    <property type="project" value="TreeGrafter"/>
</dbReference>
<evidence type="ECO:0000313" key="2">
    <source>
        <dbReference type="EMBL" id="CAD8413223.1"/>
    </source>
</evidence>
<accession>A0A7S0C6J6</accession>
<dbReference type="GO" id="GO:0005634">
    <property type="term" value="C:nucleus"/>
    <property type="evidence" value="ECO:0007669"/>
    <property type="project" value="TreeGrafter"/>
</dbReference>
<organism evidence="2">
    <name type="scientific">Proboscia inermis</name>
    <dbReference type="NCBI Taxonomy" id="420281"/>
    <lineage>
        <taxon>Eukaryota</taxon>
        <taxon>Sar</taxon>
        <taxon>Stramenopiles</taxon>
        <taxon>Ochrophyta</taxon>
        <taxon>Bacillariophyta</taxon>
        <taxon>Coscinodiscophyceae</taxon>
        <taxon>Rhizosoleniophycidae</taxon>
        <taxon>Rhizosoleniales</taxon>
        <taxon>Rhizosoleniaceae</taxon>
        <taxon>Proboscia</taxon>
    </lineage>
</organism>
<dbReference type="InterPro" id="IPR000719">
    <property type="entry name" value="Prot_kinase_dom"/>
</dbReference>
<dbReference type="Gene3D" id="1.10.510.10">
    <property type="entry name" value="Transferase(Phosphotransferase) domain 1"/>
    <property type="match status" value="1"/>
</dbReference>
<dbReference type="PANTHER" id="PTHR44167:SF24">
    <property type="entry name" value="SERINE_THREONINE-PROTEIN KINASE CHK2"/>
    <property type="match status" value="1"/>
</dbReference>
<feature type="domain" description="Protein kinase" evidence="1">
    <location>
        <begin position="69"/>
        <end position="422"/>
    </location>
</feature>
<dbReference type="SUPFAM" id="SSF56112">
    <property type="entry name" value="Protein kinase-like (PK-like)"/>
    <property type="match status" value="1"/>
</dbReference>
<dbReference type="GO" id="GO:0005524">
    <property type="term" value="F:ATP binding"/>
    <property type="evidence" value="ECO:0007669"/>
    <property type="project" value="InterPro"/>
</dbReference>
<protein>
    <recommendedName>
        <fullName evidence="1">Protein kinase domain-containing protein</fullName>
    </recommendedName>
</protein>
<proteinExistence type="predicted"/>
<dbReference type="Pfam" id="PF00069">
    <property type="entry name" value="Pkinase"/>
    <property type="match status" value="1"/>
</dbReference>
<name>A0A7S0C6J6_9STRA</name>
<dbReference type="GO" id="GO:0044773">
    <property type="term" value="P:mitotic DNA damage checkpoint signaling"/>
    <property type="evidence" value="ECO:0007669"/>
    <property type="project" value="TreeGrafter"/>
</dbReference>
<gene>
    <name evidence="2" type="ORF">PINE0816_LOCUS9353</name>
</gene>
<dbReference type="EMBL" id="HBEL01019876">
    <property type="protein sequence ID" value="CAD8413223.1"/>
    <property type="molecule type" value="Transcribed_RNA"/>
</dbReference>
<reference evidence="2" key="1">
    <citation type="submission" date="2021-01" db="EMBL/GenBank/DDBJ databases">
        <authorList>
            <person name="Corre E."/>
            <person name="Pelletier E."/>
            <person name="Niang G."/>
            <person name="Scheremetjew M."/>
            <person name="Finn R."/>
            <person name="Kale V."/>
            <person name="Holt S."/>
            <person name="Cochrane G."/>
            <person name="Meng A."/>
            <person name="Brown T."/>
            <person name="Cohen L."/>
        </authorList>
    </citation>
    <scope>NUCLEOTIDE SEQUENCE</scope>
    <source>
        <strain evidence="2">CCAP1064/1</strain>
    </source>
</reference>
<dbReference type="PROSITE" id="PS50011">
    <property type="entry name" value="PROTEIN_KINASE_DOM"/>
    <property type="match status" value="1"/>
</dbReference>